<dbReference type="SUPFAM" id="SSF103481">
    <property type="entry name" value="Multidrug resistance efflux transporter EmrE"/>
    <property type="match status" value="2"/>
</dbReference>
<dbReference type="Proteomes" id="UP001172778">
    <property type="component" value="Unassembled WGS sequence"/>
</dbReference>
<dbReference type="EMBL" id="JARRAF010000010">
    <property type="protein sequence ID" value="MDK2124554.1"/>
    <property type="molecule type" value="Genomic_DNA"/>
</dbReference>
<evidence type="ECO:0000313" key="10">
    <source>
        <dbReference type="EMBL" id="MDK2124554.1"/>
    </source>
</evidence>
<reference evidence="10" key="1">
    <citation type="submission" date="2023-03" db="EMBL/GenBank/DDBJ databases">
        <title>Chitinimonas shenzhenensis gen. nov., sp. nov., a novel member of family Burkholderiaceae isolated from activated sludge collected in Shen Zhen, China.</title>
        <authorList>
            <person name="Wang X."/>
        </authorList>
    </citation>
    <scope>NUCLEOTIDE SEQUENCE</scope>
    <source>
        <strain evidence="10">DQS-5</strain>
    </source>
</reference>
<keyword evidence="4" id="KW-1003">Cell membrane</keyword>
<feature type="transmembrane region" description="Helical" evidence="8">
    <location>
        <begin position="174"/>
        <end position="194"/>
    </location>
</feature>
<dbReference type="Pfam" id="PF00892">
    <property type="entry name" value="EamA"/>
    <property type="match status" value="1"/>
</dbReference>
<feature type="transmembrane region" description="Helical" evidence="8">
    <location>
        <begin position="206"/>
        <end position="227"/>
    </location>
</feature>
<comment type="subcellular location">
    <subcellularLocation>
        <location evidence="1">Cell membrane</location>
        <topology evidence="1">Multi-pass membrane protein</topology>
    </subcellularLocation>
</comment>
<evidence type="ECO:0000256" key="8">
    <source>
        <dbReference type="SAM" id="Phobius"/>
    </source>
</evidence>
<evidence type="ECO:0000313" key="11">
    <source>
        <dbReference type="Proteomes" id="UP001172778"/>
    </source>
</evidence>
<comment type="caution">
    <text evidence="10">The sequence shown here is derived from an EMBL/GenBank/DDBJ whole genome shotgun (WGS) entry which is preliminary data.</text>
</comment>
<feature type="transmembrane region" description="Helical" evidence="8">
    <location>
        <begin position="99"/>
        <end position="116"/>
    </location>
</feature>
<feature type="transmembrane region" description="Helical" evidence="8">
    <location>
        <begin position="34"/>
        <end position="51"/>
    </location>
</feature>
<feature type="transmembrane region" description="Helical" evidence="8">
    <location>
        <begin position="234"/>
        <end position="256"/>
    </location>
</feature>
<accession>A0ABT7DXL1</accession>
<evidence type="ECO:0000259" key="9">
    <source>
        <dbReference type="Pfam" id="PF00892"/>
    </source>
</evidence>
<keyword evidence="6 8" id="KW-1133">Transmembrane helix</keyword>
<dbReference type="InterPro" id="IPR037185">
    <property type="entry name" value="EmrE-like"/>
</dbReference>
<dbReference type="InterPro" id="IPR004626">
    <property type="entry name" value="RarD"/>
</dbReference>
<gene>
    <name evidence="10" type="primary">rarD</name>
    <name evidence="10" type="ORF">PZA18_10880</name>
</gene>
<evidence type="ECO:0000256" key="4">
    <source>
        <dbReference type="ARBA" id="ARBA00022475"/>
    </source>
</evidence>
<feature type="transmembrane region" description="Helical" evidence="8">
    <location>
        <begin position="67"/>
        <end position="87"/>
    </location>
</feature>
<proteinExistence type="inferred from homology"/>
<comment type="similarity">
    <text evidence="2">Belongs to the EamA transporter family.</text>
</comment>
<evidence type="ECO:0000256" key="6">
    <source>
        <dbReference type="ARBA" id="ARBA00022989"/>
    </source>
</evidence>
<dbReference type="InterPro" id="IPR000620">
    <property type="entry name" value="EamA_dom"/>
</dbReference>
<dbReference type="PANTHER" id="PTHR22911:SF137">
    <property type="entry name" value="SOLUTE CARRIER FAMILY 35 MEMBER G2-RELATED"/>
    <property type="match status" value="1"/>
</dbReference>
<protein>
    <submittedName>
        <fullName evidence="10">EamA family transporter RarD</fullName>
    </submittedName>
</protein>
<dbReference type="PANTHER" id="PTHR22911">
    <property type="entry name" value="ACYL-MALONYL CONDENSING ENZYME-RELATED"/>
    <property type="match status" value="1"/>
</dbReference>
<evidence type="ECO:0000256" key="7">
    <source>
        <dbReference type="ARBA" id="ARBA00023136"/>
    </source>
</evidence>
<evidence type="ECO:0000256" key="5">
    <source>
        <dbReference type="ARBA" id="ARBA00022692"/>
    </source>
</evidence>
<evidence type="ECO:0000256" key="2">
    <source>
        <dbReference type="ARBA" id="ARBA00007362"/>
    </source>
</evidence>
<dbReference type="NCBIfam" id="TIGR00688">
    <property type="entry name" value="rarD"/>
    <property type="match status" value="1"/>
</dbReference>
<feature type="transmembrane region" description="Helical" evidence="8">
    <location>
        <begin position="262"/>
        <end position="280"/>
    </location>
</feature>
<keyword evidence="7 8" id="KW-0472">Membrane</keyword>
<keyword evidence="3" id="KW-0813">Transport</keyword>
<keyword evidence="11" id="KW-1185">Reference proteome</keyword>
<keyword evidence="5 8" id="KW-0812">Transmembrane</keyword>
<organism evidence="10 11">
    <name type="scientific">Parachitinimonas caeni</name>
    <dbReference type="NCBI Taxonomy" id="3031301"/>
    <lineage>
        <taxon>Bacteria</taxon>
        <taxon>Pseudomonadati</taxon>
        <taxon>Pseudomonadota</taxon>
        <taxon>Betaproteobacteria</taxon>
        <taxon>Neisseriales</taxon>
        <taxon>Chitinibacteraceae</taxon>
        <taxon>Parachitinimonas</taxon>
    </lineage>
</organism>
<feature type="domain" description="EamA" evidence="9">
    <location>
        <begin position="3"/>
        <end position="139"/>
    </location>
</feature>
<feature type="transmembrane region" description="Helical" evidence="8">
    <location>
        <begin position="5"/>
        <end position="22"/>
    </location>
</feature>
<dbReference type="RefSeq" id="WP_284100862.1">
    <property type="nucleotide sequence ID" value="NZ_JARRAF010000010.1"/>
</dbReference>
<name>A0ABT7DXL1_9NEIS</name>
<sequence>MNNGILFAALAYFCWGLLPLYLKMLQTVPAMEILLHRMVWSLVFLCAILAWRRQWSWLPAALRQPRVLLGFTASAAVLALNWFVYIWAVNAGKLVDASLGYFINPLVNVMLGFLVLKERLRPAQWFAVAVAAGGVTWLTFAAGSLPWIALVLACSFGSYGLLRKTAALGALEGLSFETLLLFPFAGGYLIYLMLTQQSGFVSGTTHTQLLLMLAGPITAIPLLLFAAGARRIPLSLLGFLQYIGPSLQLLLGVFVYNEPFSQAKMVGFALIWSALALFSIDSYRTAQQSKMAG</sequence>
<evidence type="ECO:0000256" key="1">
    <source>
        <dbReference type="ARBA" id="ARBA00004651"/>
    </source>
</evidence>
<evidence type="ECO:0000256" key="3">
    <source>
        <dbReference type="ARBA" id="ARBA00022448"/>
    </source>
</evidence>